<feature type="region of interest" description="Disordered" evidence="1">
    <location>
        <begin position="185"/>
        <end position="464"/>
    </location>
</feature>
<feature type="region of interest" description="Disordered" evidence="1">
    <location>
        <begin position="23"/>
        <end position="80"/>
    </location>
</feature>
<comment type="caution">
    <text evidence="2">The sequence shown here is derived from an EMBL/GenBank/DDBJ whole genome shotgun (WGS) entry which is preliminary data.</text>
</comment>
<reference evidence="2" key="1">
    <citation type="submission" date="2022-07" db="EMBL/GenBank/DDBJ databases">
        <title>Phylogenomic reconstructions and comparative analyses of Kickxellomycotina fungi.</title>
        <authorList>
            <person name="Reynolds N.K."/>
            <person name="Stajich J.E."/>
            <person name="Barry K."/>
            <person name="Grigoriev I.V."/>
            <person name="Crous P."/>
            <person name="Smith M.E."/>
        </authorList>
    </citation>
    <scope>NUCLEOTIDE SEQUENCE</scope>
    <source>
        <strain evidence="2">RSA 861</strain>
    </source>
</reference>
<keyword evidence="3" id="KW-1185">Reference proteome</keyword>
<name>A0A9W8AEG4_9FUNG</name>
<protein>
    <submittedName>
        <fullName evidence="2">Uncharacterized protein</fullName>
    </submittedName>
</protein>
<feature type="compositionally biased region" description="Basic and acidic residues" evidence="1">
    <location>
        <begin position="23"/>
        <end position="38"/>
    </location>
</feature>
<accession>A0A9W8AEG4</accession>
<evidence type="ECO:0000256" key="1">
    <source>
        <dbReference type="SAM" id="MobiDB-lite"/>
    </source>
</evidence>
<dbReference type="AlphaFoldDB" id="A0A9W8AEG4"/>
<sequence length="479" mass="47829">MGGRAIVRRDGGKLVKVPELVGRDYYPRADQTHPRESPASKLRTNLLRIMAGKKGNKKGNKGGKNNATRKASTPPVVATPVATPLDTVTAPAVMADELAQPAVRPPAEALQAPAAHPASNVANVSPAVQRDAAALAADDDTPIGILGGANRTTQPETPLPSHVLNPFPANVQAKRVPPIVAVADESVKPQADQPATRSAMEPTTDATTATAGGNGTGAATAEVGTAALGLNPQQATGPIPPTIPTTASRSIDAADVSSRVSSGVGADTDASIKTLHAASHTDRVGNGSSLNGAAPSLEPVADPRQPHIVNDITPTATKGRLQGDAAANTTIPPAKVPTAGATGSRRGSANQMPSAAEVAGSTHSSKPSNASSAGARKAGTGLGLNGPQAPPQPDTTRVGSTSAADPPAPSTSAPGPASSGTTAPTAADNVTAHQQQSTTTGGASGTASDAVPAAGKSAAYPPKQNFMKRMVRRVSRMFS</sequence>
<feature type="compositionally biased region" description="Low complexity" evidence="1">
    <location>
        <begin position="399"/>
        <end position="448"/>
    </location>
</feature>
<feature type="region of interest" description="Disordered" evidence="1">
    <location>
        <begin position="139"/>
        <end position="160"/>
    </location>
</feature>
<evidence type="ECO:0000313" key="3">
    <source>
        <dbReference type="Proteomes" id="UP001150569"/>
    </source>
</evidence>
<feature type="compositionally biased region" description="Low complexity" evidence="1">
    <location>
        <begin position="203"/>
        <end position="237"/>
    </location>
</feature>
<proteinExistence type="predicted"/>
<feature type="compositionally biased region" description="Low complexity" evidence="1">
    <location>
        <begin position="63"/>
        <end position="80"/>
    </location>
</feature>
<feature type="compositionally biased region" description="Polar residues" evidence="1">
    <location>
        <begin position="361"/>
        <end position="372"/>
    </location>
</feature>
<dbReference type="EMBL" id="JANBPT010000184">
    <property type="protein sequence ID" value="KAJ1926183.1"/>
    <property type="molecule type" value="Genomic_DNA"/>
</dbReference>
<dbReference type="Proteomes" id="UP001150569">
    <property type="component" value="Unassembled WGS sequence"/>
</dbReference>
<gene>
    <name evidence="2" type="ORF">IWQ60_004023</name>
</gene>
<evidence type="ECO:0000313" key="2">
    <source>
        <dbReference type="EMBL" id="KAJ1926183.1"/>
    </source>
</evidence>
<organism evidence="2 3">
    <name type="scientific">Tieghemiomyces parasiticus</name>
    <dbReference type="NCBI Taxonomy" id="78921"/>
    <lineage>
        <taxon>Eukaryota</taxon>
        <taxon>Fungi</taxon>
        <taxon>Fungi incertae sedis</taxon>
        <taxon>Zoopagomycota</taxon>
        <taxon>Kickxellomycotina</taxon>
        <taxon>Dimargaritomycetes</taxon>
        <taxon>Dimargaritales</taxon>
        <taxon>Dimargaritaceae</taxon>
        <taxon>Tieghemiomyces</taxon>
    </lineage>
</organism>